<reference evidence="2 3" key="2">
    <citation type="submission" date="2018-10" db="EMBL/GenBank/DDBJ databases">
        <authorList>
            <consortium name="Pathogen Informatics"/>
        </authorList>
    </citation>
    <scope>NUCLEOTIDE SEQUENCE [LARGE SCALE GENOMIC DNA]</scope>
</reference>
<dbReference type="EMBL" id="UXUI01012366">
    <property type="protein sequence ID" value="VDD96850.1"/>
    <property type="molecule type" value="Genomic_DNA"/>
</dbReference>
<dbReference type="Proteomes" id="UP000274131">
    <property type="component" value="Unassembled WGS sequence"/>
</dbReference>
<protein>
    <submittedName>
        <fullName evidence="2 4">Uncharacterized protein</fullName>
    </submittedName>
</protein>
<gene>
    <name evidence="2" type="ORF">EVEC_LOCUS11601</name>
</gene>
<proteinExistence type="predicted"/>
<evidence type="ECO:0000313" key="2">
    <source>
        <dbReference type="EMBL" id="VDD96850.1"/>
    </source>
</evidence>
<evidence type="ECO:0000313" key="3">
    <source>
        <dbReference type="Proteomes" id="UP000274131"/>
    </source>
</evidence>
<feature type="region of interest" description="Disordered" evidence="1">
    <location>
        <begin position="56"/>
        <end position="108"/>
    </location>
</feature>
<sequence length="150" mass="16311">MFNNANILPGSETIIIFGNVHFLVSFTPRQLVSRILLYSRKKLCPRCCSSVHRDDEMTVTDSDSNGGKDAAGRGFSWEGGDERGGERRGWDGPGTMGEESAGAEGANSGLDANDNELCWSYIEYIAQPTFSPRQPLIFAQFSVSPNLDAG</sequence>
<name>A0A0N4VN55_ENTVE</name>
<evidence type="ECO:0000256" key="1">
    <source>
        <dbReference type="SAM" id="MobiDB-lite"/>
    </source>
</evidence>
<keyword evidence="3" id="KW-1185">Reference proteome</keyword>
<organism evidence="4">
    <name type="scientific">Enterobius vermicularis</name>
    <name type="common">Human pinworm</name>
    <dbReference type="NCBI Taxonomy" id="51028"/>
    <lineage>
        <taxon>Eukaryota</taxon>
        <taxon>Metazoa</taxon>
        <taxon>Ecdysozoa</taxon>
        <taxon>Nematoda</taxon>
        <taxon>Chromadorea</taxon>
        <taxon>Rhabditida</taxon>
        <taxon>Spirurina</taxon>
        <taxon>Oxyuridomorpha</taxon>
        <taxon>Oxyuroidea</taxon>
        <taxon>Oxyuridae</taxon>
        <taxon>Enterobius</taxon>
    </lineage>
</organism>
<feature type="compositionally biased region" description="Basic and acidic residues" evidence="1">
    <location>
        <begin position="80"/>
        <end position="90"/>
    </location>
</feature>
<dbReference type="AlphaFoldDB" id="A0A0N4VN55"/>
<accession>A0A0N4VN55</accession>
<reference evidence="4" key="1">
    <citation type="submission" date="2017-02" db="UniProtKB">
        <authorList>
            <consortium name="WormBaseParasite"/>
        </authorList>
    </citation>
    <scope>IDENTIFICATION</scope>
</reference>
<evidence type="ECO:0000313" key="4">
    <source>
        <dbReference type="WBParaSite" id="EVEC_0001240101-mRNA-1"/>
    </source>
</evidence>
<dbReference type="WBParaSite" id="EVEC_0001240101-mRNA-1">
    <property type="protein sequence ID" value="EVEC_0001240101-mRNA-1"/>
    <property type="gene ID" value="EVEC_0001240101"/>
</dbReference>